<dbReference type="InterPro" id="IPR050196">
    <property type="entry name" value="Cytochrome_P450_Monoox"/>
</dbReference>
<dbReference type="PANTHER" id="PTHR24291:SF53">
    <property type="entry name" value="ULTRA-LONG-CHAIN FATTY ACID OMEGA-HYDROXYLASE"/>
    <property type="match status" value="1"/>
</dbReference>
<dbReference type="PANTHER" id="PTHR24291">
    <property type="entry name" value="CYTOCHROME P450 FAMILY 4"/>
    <property type="match status" value="1"/>
</dbReference>
<evidence type="ECO:0000256" key="2">
    <source>
        <dbReference type="ARBA" id="ARBA00022617"/>
    </source>
</evidence>
<keyword evidence="5 6" id="KW-0503">Monooxygenase</keyword>
<reference evidence="8 9" key="1">
    <citation type="submission" date="2024-08" db="EMBL/GenBank/DDBJ databases">
        <title>The draft genome of Apodemus speciosus.</title>
        <authorList>
            <person name="Nabeshima K."/>
            <person name="Suzuki S."/>
            <person name="Onuma M."/>
        </authorList>
    </citation>
    <scope>NUCLEOTIDE SEQUENCE [LARGE SCALE GENOMIC DNA]</scope>
    <source>
        <strain evidence="8">IB14-021</strain>
    </source>
</reference>
<organism evidence="8 9">
    <name type="scientific">Apodemus speciosus</name>
    <name type="common">Large Japanese field mouse</name>
    <dbReference type="NCBI Taxonomy" id="105296"/>
    <lineage>
        <taxon>Eukaryota</taxon>
        <taxon>Metazoa</taxon>
        <taxon>Chordata</taxon>
        <taxon>Craniata</taxon>
        <taxon>Vertebrata</taxon>
        <taxon>Euteleostomi</taxon>
        <taxon>Mammalia</taxon>
        <taxon>Eutheria</taxon>
        <taxon>Euarchontoglires</taxon>
        <taxon>Glires</taxon>
        <taxon>Rodentia</taxon>
        <taxon>Myomorpha</taxon>
        <taxon>Muroidea</taxon>
        <taxon>Muridae</taxon>
        <taxon>Murinae</taxon>
        <taxon>Apodemus</taxon>
    </lineage>
</organism>
<evidence type="ECO:0000313" key="9">
    <source>
        <dbReference type="Proteomes" id="UP001623349"/>
    </source>
</evidence>
<protein>
    <submittedName>
        <fullName evidence="8">Cytochrome P450, family 4, subfamily f, polypeptide 39</fullName>
    </submittedName>
</protein>
<evidence type="ECO:0000313" key="8">
    <source>
        <dbReference type="EMBL" id="GAB1300870.1"/>
    </source>
</evidence>
<comment type="similarity">
    <text evidence="1 6">Belongs to the cytochrome P450 family.</text>
</comment>
<dbReference type="PROSITE" id="PS00086">
    <property type="entry name" value="CYTOCHROME_P450"/>
    <property type="match status" value="1"/>
</dbReference>
<keyword evidence="7" id="KW-0472">Membrane</keyword>
<dbReference type="EMBL" id="BAAFST010000017">
    <property type="protein sequence ID" value="GAB1300870.1"/>
    <property type="molecule type" value="Genomic_DNA"/>
</dbReference>
<proteinExistence type="inferred from homology"/>
<sequence>MELAQSQGSESRIESRMLPITDYLLHLLGLEKTAFRVYVLSALLLLLLFFIFRLLLQALKLISDFRVTCRRLSCFPEPPGRHWLLGHMTMYLPTEKGLQNEKTVLDTMHHAILAWVGPFLPLLVLVHPDYIKPVLGASAAIAPKDEFFYSFLKPWLGDGLLISKGTKWSRHRRLLTPAFHFDILKPYMKIFNQSVNIMHDKWRRHLAQGSVSSFDMFEHVSLMTLDSLQKCVFSYNSDCQERMSDYISSIIELSALVVRRQYRLHHYLDFIYYLTADGRRFRRACDMVHNFTTEVIQERRRALRQQGAEAWLKAKQGKTLDFIDVLLLAKLSGCVFPLSAISTPISLREPGQDGTAAHSCNSNFWETEIGVSQTDEEGKELSDEDIRAEADTFMFEGHDTTSSGLSWALFNLAKYPEYQEKCREEIQEVMRGRELEELDWDDLTQLPFTTMCIKESLRQFPPVTLISRRCTEDIKLPDGRVIPKETPWAPLIPAVPSGIICLVSIYGTHHNPIVWPDSKVYNPYRFDPDTPQQRSPLAFVPFSAGPRNCIGQSFAMAEMRVVVALTLLRFRLSVDRTRKVRRKPELILRTENGIWLNVEPLPSRA</sequence>
<dbReference type="InterPro" id="IPR036396">
    <property type="entry name" value="Cyt_P450_sf"/>
</dbReference>
<keyword evidence="4 6" id="KW-0408">Iron</keyword>
<dbReference type="InterPro" id="IPR002401">
    <property type="entry name" value="Cyt_P450_E_grp-I"/>
</dbReference>
<evidence type="ECO:0000256" key="3">
    <source>
        <dbReference type="ARBA" id="ARBA00022723"/>
    </source>
</evidence>
<dbReference type="CDD" id="cd20679">
    <property type="entry name" value="CYP4F"/>
    <property type="match status" value="1"/>
</dbReference>
<keyword evidence="7" id="KW-1133">Transmembrane helix</keyword>
<keyword evidence="7" id="KW-0812">Transmembrane</keyword>
<dbReference type="PRINTS" id="PR00385">
    <property type="entry name" value="P450"/>
</dbReference>
<dbReference type="Proteomes" id="UP001623349">
    <property type="component" value="Unassembled WGS sequence"/>
</dbReference>
<gene>
    <name evidence="8" type="ORF">APTSU1_001610800</name>
</gene>
<dbReference type="Pfam" id="PF00067">
    <property type="entry name" value="p450"/>
    <property type="match status" value="2"/>
</dbReference>
<comment type="caution">
    <text evidence="8">The sequence shown here is derived from an EMBL/GenBank/DDBJ whole genome shotgun (WGS) entry which is preliminary data.</text>
</comment>
<accession>A0ABQ0FNP5</accession>
<keyword evidence="6" id="KW-0560">Oxidoreductase</keyword>
<keyword evidence="2 6" id="KW-0349">Heme</keyword>
<dbReference type="Gene3D" id="1.10.630.10">
    <property type="entry name" value="Cytochrome P450"/>
    <property type="match status" value="1"/>
</dbReference>
<dbReference type="PRINTS" id="PR00463">
    <property type="entry name" value="EP450I"/>
</dbReference>
<name>A0ABQ0FNP5_APOSI</name>
<dbReference type="InterPro" id="IPR017972">
    <property type="entry name" value="Cyt_P450_CS"/>
</dbReference>
<dbReference type="SUPFAM" id="SSF48264">
    <property type="entry name" value="Cytochrome P450"/>
    <property type="match status" value="1"/>
</dbReference>
<evidence type="ECO:0000256" key="4">
    <source>
        <dbReference type="ARBA" id="ARBA00023004"/>
    </source>
</evidence>
<evidence type="ECO:0000256" key="6">
    <source>
        <dbReference type="RuleBase" id="RU000461"/>
    </source>
</evidence>
<keyword evidence="9" id="KW-1185">Reference proteome</keyword>
<evidence type="ECO:0000256" key="5">
    <source>
        <dbReference type="ARBA" id="ARBA00023033"/>
    </source>
</evidence>
<evidence type="ECO:0000256" key="1">
    <source>
        <dbReference type="ARBA" id="ARBA00010617"/>
    </source>
</evidence>
<evidence type="ECO:0000256" key="7">
    <source>
        <dbReference type="SAM" id="Phobius"/>
    </source>
</evidence>
<feature type="transmembrane region" description="Helical" evidence="7">
    <location>
        <begin position="35"/>
        <end position="56"/>
    </location>
</feature>
<keyword evidence="3 6" id="KW-0479">Metal-binding</keyword>
<dbReference type="InterPro" id="IPR001128">
    <property type="entry name" value="Cyt_P450"/>
</dbReference>